<feature type="domain" description="ATP-grasp" evidence="2">
    <location>
        <begin position="72"/>
        <end position="290"/>
    </location>
</feature>
<dbReference type="EMBL" id="JACXAJ010000002">
    <property type="protein sequence ID" value="MBD1396952.1"/>
    <property type="molecule type" value="Genomic_DNA"/>
</dbReference>
<keyword evidence="4" id="KW-1185">Reference proteome</keyword>
<dbReference type="SUPFAM" id="SSF56059">
    <property type="entry name" value="Glutathione synthetase ATP-binding domain-like"/>
    <property type="match status" value="1"/>
</dbReference>
<dbReference type="Proteomes" id="UP000625551">
    <property type="component" value="Unassembled WGS sequence"/>
</dbReference>
<dbReference type="InterPro" id="IPR011761">
    <property type="entry name" value="ATP-grasp"/>
</dbReference>
<sequence length="290" mass="34045">MPLLKLVNKLNRKLNSNNEFFKRIKYRHTTFWLNGNDKDNISHRVQYATDSVEEWKDVENWQRKLSNKHNSREFAIKFGCRVPYLYWQGRNFNSIPFDTLPDNYVIRPTTGAGGKMVFVMQKGLNLFDGHTYAPQQIIDVLSVAAAKKPDLEFLIEEFVTNEKGEFKIPDDYKLYMFNGKVACIQVINRQSPSKGRVQFYDENWGNLKRVQFSYENGERQDPPKCLPEMLEYAKRISKEYQIFARIDFYATHNGAVFGEITPTPFQGKGFTFFGNKLLIKYWDTYCKGLI</sequence>
<evidence type="ECO:0000256" key="1">
    <source>
        <dbReference type="PROSITE-ProRule" id="PRU00409"/>
    </source>
</evidence>
<protein>
    <recommendedName>
        <fullName evidence="2">ATP-grasp domain-containing protein</fullName>
    </recommendedName>
</protein>
<gene>
    <name evidence="3" type="ORF">H9Q13_07230</name>
</gene>
<dbReference type="RefSeq" id="WP_191183087.1">
    <property type="nucleotide sequence ID" value="NZ_JACXAJ010000002.1"/>
</dbReference>
<keyword evidence="1" id="KW-0067">ATP-binding</keyword>
<evidence type="ECO:0000313" key="3">
    <source>
        <dbReference type="EMBL" id="MBD1396952.1"/>
    </source>
</evidence>
<dbReference type="Pfam" id="PF14305">
    <property type="entry name" value="ATPgrasp_TupA"/>
    <property type="match status" value="1"/>
</dbReference>
<accession>A0ABR7XF82</accession>
<dbReference type="InterPro" id="IPR029465">
    <property type="entry name" value="ATPgrasp_TupA"/>
</dbReference>
<dbReference type="PROSITE" id="PS50975">
    <property type="entry name" value="ATP_GRASP"/>
    <property type="match status" value="1"/>
</dbReference>
<keyword evidence="1" id="KW-0547">Nucleotide-binding</keyword>
<proteinExistence type="predicted"/>
<evidence type="ECO:0000259" key="2">
    <source>
        <dbReference type="PROSITE" id="PS50975"/>
    </source>
</evidence>
<evidence type="ECO:0000313" key="4">
    <source>
        <dbReference type="Proteomes" id="UP000625551"/>
    </source>
</evidence>
<comment type="caution">
    <text evidence="3">The sequence shown here is derived from an EMBL/GenBank/DDBJ whole genome shotgun (WGS) entry which is preliminary data.</text>
</comment>
<organism evidence="3 4">
    <name type="scientific">Pontibacter aquaedesilientis</name>
    <dbReference type="NCBI Taxonomy" id="2766980"/>
    <lineage>
        <taxon>Bacteria</taxon>
        <taxon>Pseudomonadati</taxon>
        <taxon>Bacteroidota</taxon>
        <taxon>Cytophagia</taxon>
        <taxon>Cytophagales</taxon>
        <taxon>Hymenobacteraceae</taxon>
        <taxon>Pontibacter</taxon>
    </lineage>
</organism>
<name>A0ABR7XF82_9BACT</name>
<reference evidence="3 4" key="1">
    <citation type="submission" date="2020-09" db="EMBL/GenBank/DDBJ databases">
        <title>Genome sequencing and assembly of Pontibacter sp.</title>
        <authorList>
            <person name="Chhetri G."/>
        </authorList>
    </citation>
    <scope>NUCLEOTIDE SEQUENCE [LARGE SCALE GENOMIC DNA]</scope>
    <source>
        <strain evidence="3 4">JH31</strain>
    </source>
</reference>